<dbReference type="STRING" id="1827387.A4S15_05560"/>
<evidence type="ECO:0000259" key="1">
    <source>
        <dbReference type="PROSITE" id="PS50280"/>
    </source>
</evidence>
<accession>A0A1W9I0Y3</accession>
<gene>
    <name evidence="2" type="ORF">A4S15_05560</name>
</gene>
<evidence type="ECO:0000313" key="2">
    <source>
        <dbReference type="EMBL" id="OQW53232.1"/>
    </source>
</evidence>
<dbReference type="EMBL" id="LWDL01000010">
    <property type="protein sequence ID" value="OQW53232.1"/>
    <property type="molecule type" value="Genomic_DNA"/>
</dbReference>
<protein>
    <recommendedName>
        <fullName evidence="1">SET domain-containing protein</fullName>
    </recommendedName>
</protein>
<sequence>MNQAVMRVQVDYGPFGEMIRAVRALRQGELVFFLTGDIVDAPNKYTIQLSPNQHVLTRRALWRLVNHSCEPNLVVDVANRRMVAARPIEAGEELSFDYNTTEWSMASPFDCGCGQPGCVRVVQGFRYLSGPQRQRIAARLSPYIASRIDDQG</sequence>
<dbReference type="RefSeq" id="WP_376800926.1">
    <property type="nucleotide sequence ID" value="NZ_DBNB01000038.1"/>
</dbReference>
<organism evidence="2 3">
    <name type="scientific">Candidatus Raskinella chloraquaticus</name>
    <dbReference type="NCBI Taxonomy" id="1951219"/>
    <lineage>
        <taxon>Bacteria</taxon>
        <taxon>Pseudomonadati</taxon>
        <taxon>Pseudomonadota</taxon>
        <taxon>Alphaproteobacteria</taxon>
        <taxon>Hyphomicrobiales</taxon>
        <taxon>Phreatobacteraceae</taxon>
        <taxon>Candidatus Raskinella</taxon>
    </lineage>
</organism>
<dbReference type="InterPro" id="IPR046341">
    <property type="entry name" value="SET_dom_sf"/>
</dbReference>
<dbReference type="Proteomes" id="UP000192872">
    <property type="component" value="Unassembled WGS sequence"/>
</dbReference>
<name>A0A1W9I0Y3_9HYPH</name>
<dbReference type="AlphaFoldDB" id="A0A1W9I0Y3"/>
<dbReference type="InterPro" id="IPR001214">
    <property type="entry name" value="SET_dom"/>
</dbReference>
<dbReference type="SMART" id="SM00317">
    <property type="entry name" value="SET"/>
    <property type="match status" value="1"/>
</dbReference>
<dbReference type="PROSITE" id="PS50280">
    <property type="entry name" value="SET"/>
    <property type="match status" value="1"/>
</dbReference>
<dbReference type="SUPFAM" id="SSF82199">
    <property type="entry name" value="SET domain"/>
    <property type="match status" value="1"/>
</dbReference>
<feature type="domain" description="SET" evidence="1">
    <location>
        <begin position="6"/>
        <end position="99"/>
    </location>
</feature>
<comment type="caution">
    <text evidence="2">The sequence shown here is derived from an EMBL/GenBank/DDBJ whole genome shotgun (WGS) entry which is preliminary data.</text>
</comment>
<dbReference type="Pfam" id="PF00856">
    <property type="entry name" value="SET"/>
    <property type="match status" value="1"/>
</dbReference>
<dbReference type="Gene3D" id="2.170.270.10">
    <property type="entry name" value="SET domain"/>
    <property type="match status" value="1"/>
</dbReference>
<reference evidence="2 3" key="1">
    <citation type="journal article" date="2017" name="Water Res.">
        <title>Comammox in drinking water systems.</title>
        <authorList>
            <person name="Wang Y."/>
            <person name="Ma L."/>
            <person name="Mao Y."/>
            <person name="Jiang X."/>
            <person name="Xia Y."/>
            <person name="Yu K."/>
            <person name="Li B."/>
            <person name="Zhang T."/>
        </authorList>
    </citation>
    <scope>NUCLEOTIDE SEQUENCE [LARGE SCALE GENOMIC DNA]</scope>
    <source>
        <strain evidence="2">SG_bin8</strain>
    </source>
</reference>
<proteinExistence type="predicted"/>
<evidence type="ECO:0000313" key="3">
    <source>
        <dbReference type="Proteomes" id="UP000192872"/>
    </source>
</evidence>
<dbReference type="PANTHER" id="PTHR12350:SF19">
    <property type="entry name" value="SET DOMAIN-CONTAINING PROTEIN"/>
    <property type="match status" value="1"/>
</dbReference>
<dbReference type="InterPro" id="IPR053201">
    <property type="entry name" value="Flavunoidine_N-MTase"/>
</dbReference>
<dbReference type="PANTHER" id="PTHR12350">
    <property type="entry name" value="HISTONE-LYSINE N-METHYLTRANSFERASE-RELATED"/>
    <property type="match status" value="1"/>
</dbReference>